<dbReference type="GeneID" id="123033099"/>
<dbReference type="KEGG" id="vko:123033099"/>
<evidence type="ECO:0000256" key="1">
    <source>
        <dbReference type="ARBA" id="ARBA00001913"/>
    </source>
</evidence>
<dbReference type="FunFam" id="3.40.720.10:FF:000031">
    <property type="entry name" value="arylsulfatase G isoform X1"/>
    <property type="match status" value="1"/>
</dbReference>
<dbReference type="InterPro" id="IPR050738">
    <property type="entry name" value="Sulfatase"/>
</dbReference>
<evidence type="ECO:0000256" key="6">
    <source>
        <dbReference type="ARBA" id="ARBA00022801"/>
    </source>
</evidence>
<dbReference type="Proteomes" id="UP000694545">
    <property type="component" value="Unplaced"/>
</dbReference>
<evidence type="ECO:0000256" key="7">
    <source>
        <dbReference type="ARBA" id="ARBA00022837"/>
    </source>
</evidence>
<dbReference type="PROSITE" id="PS00523">
    <property type="entry name" value="SULFATASE_1"/>
    <property type="match status" value="1"/>
</dbReference>
<evidence type="ECO:0000256" key="10">
    <source>
        <dbReference type="ARBA" id="ARBA00023228"/>
    </source>
</evidence>
<dbReference type="InterPro" id="IPR000917">
    <property type="entry name" value="Sulfatase_N"/>
</dbReference>
<evidence type="ECO:0000256" key="13">
    <source>
        <dbReference type="ARBA" id="ARBA00052523"/>
    </source>
</evidence>
<evidence type="ECO:0000256" key="15">
    <source>
        <dbReference type="ARBA" id="ARBA00074875"/>
    </source>
</evidence>
<evidence type="ECO:0000256" key="12">
    <source>
        <dbReference type="ARBA" id="ARBA00048030"/>
    </source>
</evidence>
<dbReference type="GO" id="GO:0033889">
    <property type="term" value="F:N-sulfoglucosamine-3-sulfatase activity"/>
    <property type="evidence" value="ECO:0007669"/>
    <property type="project" value="UniProtKB-EC"/>
</dbReference>
<keyword evidence="6" id="KW-0378">Hydrolase</keyword>
<feature type="domain" description="Sulfatase N-terminal" evidence="18">
    <location>
        <begin position="40"/>
        <end position="381"/>
    </location>
</feature>
<keyword evidence="4" id="KW-0479">Metal-binding</keyword>
<dbReference type="Pfam" id="PF00884">
    <property type="entry name" value="Sulfatase"/>
    <property type="match status" value="1"/>
</dbReference>
<keyword evidence="10" id="KW-0458">Lysosome</keyword>
<keyword evidence="8" id="KW-1015">Disulfide bond</keyword>
<sequence>MDILLFKALLLGLAVLFIGLCYYCPPRPSLNWKISGYKKPNFIIILADDIGWGDLGANWGLRKDTPNLDKMAAEGMRFVDFHSAASTCSPSRASLLTGRLGLRNGVTHNFAVTSVGGLPLNETTIAEVLKEAGYLTAVIGKWHLGHSGPFHPRFRGFDYYFGIPYSHDMGCTDTPGYDLPPCPACPHGPTARSNYQKDCYPDIALPLFENLAIIEQPVNLTSLAAKYTEKALKFIHEASQSGHPFFLYLALSHMHVPLVLSDAQWNMTWQDPYGANLREMDVLVGQIKDKVDSTAKENTLLLFTGDNGPWSEKCVYAGSVGPYTGMWQRKRGGSSAKQTTWEGGHRVPMLAYWVGKIPANVTSPVMLSMLDIFPTLVSLANASLPPSRRFDGMDISEVLLGQSYKGHKTLFHPNSGAAGKYGEIQALRLDQYKAFYLTGGAKACDGSIGQEQHHQPPLIFNLGHDLQEGKPLDVHAAEYQAVLPAVREALVGIHQDIATDNISVADYSHDPDVTPCCNPQHLVCRCQLAYFNSSSGGKRYQTDTGDASSGTSNAISP</sequence>
<dbReference type="CTD" id="22901"/>
<dbReference type="OrthoDB" id="103349at2759"/>
<keyword evidence="5" id="KW-0732">Signal</keyword>
<dbReference type="PROSITE" id="PS00149">
    <property type="entry name" value="SULFATASE_2"/>
    <property type="match status" value="1"/>
</dbReference>
<comment type="subcellular location">
    <subcellularLocation>
        <location evidence="2">Lysosome</location>
    </subcellularLocation>
</comment>
<comment type="similarity">
    <text evidence="3">Belongs to the sulfatase family.</text>
</comment>
<evidence type="ECO:0000256" key="16">
    <source>
        <dbReference type="ARBA" id="ARBA00079086"/>
    </source>
</evidence>
<dbReference type="OMA" id="HVACRCQ"/>
<dbReference type="Ensembl" id="ENSVKKT00000011479.1">
    <property type="protein sequence ID" value="ENSVKKP00000011213.1"/>
    <property type="gene ID" value="ENSVKKG00000007841.1"/>
</dbReference>
<keyword evidence="20" id="KW-1185">Reference proteome</keyword>
<evidence type="ECO:0000256" key="2">
    <source>
        <dbReference type="ARBA" id="ARBA00004371"/>
    </source>
</evidence>
<dbReference type="AlphaFoldDB" id="A0A8D2JJ35"/>
<dbReference type="RefSeq" id="XP_044305445.1">
    <property type="nucleotide sequence ID" value="XM_044449510.1"/>
</dbReference>
<dbReference type="EC" id="3.1.6.1" evidence="11"/>
<evidence type="ECO:0000259" key="18">
    <source>
        <dbReference type="Pfam" id="PF00884"/>
    </source>
</evidence>
<evidence type="ECO:0000256" key="17">
    <source>
        <dbReference type="SAM" id="MobiDB-lite"/>
    </source>
</evidence>
<dbReference type="GO" id="GO:0046872">
    <property type="term" value="F:metal ion binding"/>
    <property type="evidence" value="ECO:0007669"/>
    <property type="project" value="UniProtKB-KW"/>
</dbReference>
<accession>A0A8D2JJ35</accession>
<comment type="catalytic activity">
    <reaction evidence="12">
        <text>an aryl sulfate + H2O = a phenol + sulfate + H(+)</text>
        <dbReference type="Rhea" id="RHEA:17261"/>
        <dbReference type="ChEBI" id="CHEBI:15377"/>
        <dbReference type="ChEBI" id="CHEBI:15378"/>
        <dbReference type="ChEBI" id="CHEBI:16189"/>
        <dbReference type="ChEBI" id="CHEBI:33853"/>
        <dbReference type="ChEBI" id="CHEBI:140317"/>
        <dbReference type="EC" id="3.1.6.1"/>
    </reaction>
</comment>
<dbReference type="GO" id="GO:0004065">
    <property type="term" value="F:arylsulfatase activity"/>
    <property type="evidence" value="ECO:0007669"/>
    <property type="project" value="UniProtKB-EC"/>
</dbReference>
<reference evidence="19" key="1">
    <citation type="submission" date="2025-08" db="UniProtKB">
        <authorList>
            <consortium name="Ensembl"/>
        </authorList>
    </citation>
    <scope>IDENTIFICATION</scope>
</reference>
<evidence type="ECO:0000256" key="11">
    <source>
        <dbReference type="ARBA" id="ARBA00035026"/>
    </source>
</evidence>
<dbReference type="GO" id="GO:0005764">
    <property type="term" value="C:lysosome"/>
    <property type="evidence" value="ECO:0007669"/>
    <property type="project" value="UniProtKB-SubCell"/>
</dbReference>
<name>A0A8D2JJ35_VARKO</name>
<feature type="region of interest" description="Disordered" evidence="17">
    <location>
        <begin position="536"/>
        <end position="557"/>
    </location>
</feature>
<proteinExistence type="inferred from homology"/>
<dbReference type="Gene3D" id="3.30.1120.10">
    <property type="match status" value="1"/>
</dbReference>
<dbReference type="InterPro" id="IPR024607">
    <property type="entry name" value="Sulfatase_CS"/>
</dbReference>
<dbReference type="PANTHER" id="PTHR42693">
    <property type="entry name" value="ARYLSULFATASE FAMILY MEMBER"/>
    <property type="match status" value="1"/>
</dbReference>
<comment type="catalytic activity">
    <reaction evidence="13">
        <text>Hydrolysis of the 3-sulfate groups of the N-sulfo-D-glucosamine 3-O-sulfate units of heparin.</text>
        <dbReference type="EC" id="3.1.6.15"/>
    </reaction>
</comment>
<organism evidence="19 20">
    <name type="scientific">Varanus komodoensis</name>
    <name type="common">Komodo dragon</name>
    <dbReference type="NCBI Taxonomy" id="61221"/>
    <lineage>
        <taxon>Eukaryota</taxon>
        <taxon>Metazoa</taxon>
        <taxon>Chordata</taxon>
        <taxon>Craniata</taxon>
        <taxon>Vertebrata</taxon>
        <taxon>Euteleostomi</taxon>
        <taxon>Lepidosauria</taxon>
        <taxon>Squamata</taxon>
        <taxon>Bifurcata</taxon>
        <taxon>Unidentata</taxon>
        <taxon>Episquamata</taxon>
        <taxon>Toxicofera</taxon>
        <taxon>Anguimorpha</taxon>
        <taxon>Paleoanguimorpha</taxon>
        <taxon>Varanoidea</taxon>
        <taxon>Varanidae</taxon>
        <taxon>Varanus</taxon>
    </lineage>
</organism>
<evidence type="ECO:0000256" key="4">
    <source>
        <dbReference type="ARBA" id="ARBA00022723"/>
    </source>
</evidence>
<evidence type="ECO:0000256" key="8">
    <source>
        <dbReference type="ARBA" id="ARBA00023157"/>
    </source>
</evidence>
<dbReference type="EC" id="3.1.6.15" evidence="14"/>
<gene>
    <name evidence="19" type="primary">ARSG</name>
</gene>
<dbReference type="Pfam" id="PF14707">
    <property type="entry name" value="Sulfatase_C"/>
    <property type="match status" value="1"/>
</dbReference>
<evidence type="ECO:0000256" key="3">
    <source>
        <dbReference type="ARBA" id="ARBA00008779"/>
    </source>
</evidence>
<dbReference type="FunFam" id="3.30.1120.10:FF:000006">
    <property type="entry name" value="Arylsulfatase G"/>
    <property type="match status" value="1"/>
</dbReference>
<keyword evidence="9" id="KW-0325">Glycoprotein</keyword>
<evidence type="ECO:0000256" key="14">
    <source>
        <dbReference type="ARBA" id="ARBA00066410"/>
    </source>
</evidence>
<keyword evidence="7" id="KW-0106">Calcium</keyword>
<evidence type="ECO:0000313" key="20">
    <source>
        <dbReference type="Proteomes" id="UP000694545"/>
    </source>
</evidence>
<dbReference type="Gene3D" id="3.40.720.10">
    <property type="entry name" value="Alkaline Phosphatase, subunit A"/>
    <property type="match status" value="1"/>
</dbReference>
<comment type="cofactor">
    <cofactor evidence="1">
        <name>Ca(2+)</name>
        <dbReference type="ChEBI" id="CHEBI:29108"/>
    </cofactor>
</comment>
<reference evidence="19" key="2">
    <citation type="submission" date="2025-09" db="UniProtKB">
        <authorList>
            <consortium name="Ensembl"/>
        </authorList>
    </citation>
    <scope>IDENTIFICATION</scope>
</reference>
<dbReference type="InterPro" id="IPR017850">
    <property type="entry name" value="Alkaline_phosphatase_core_sf"/>
</dbReference>
<dbReference type="PANTHER" id="PTHR42693:SF42">
    <property type="entry name" value="ARYLSULFATASE G"/>
    <property type="match status" value="1"/>
</dbReference>
<evidence type="ECO:0000313" key="19">
    <source>
        <dbReference type="Ensembl" id="ENSVKKP00000011213.1"/>
    </source>
</evidence>
<dbReference type="SUPFAM" id="SSF53649">
    <property type="entry name" value="Alkaline phosphatase-like"/>
    <property type="match status" value="1"/>
</dbReference>
<evidence type="ECO:0000256" key="5">
    <source>
        <dbReference type="ARBA" id="ARBA00022729"/>
    </source>
</evidence>
<evidence type="ECO:0000256" key="9">
    <source>
        <dbReference type="ARBA" id="ARBA00023180"/>
    </source>
</evidence>
<protein>
    <recommendedName>
        <fullName evidence="15">Arylsulfatase G</fullName>
        <ecNumber evidence="11">3.1.6.1</ecNumber>
        <ecNumber evidence="14">3.1.6.15</ecNumber>
    </recommendedName>
    <alternativeName>
        <fullName evidence="16">N-sulfoglucosamine-3-sulfatase</fullName>
    </alternativeName>
</protein>